<dbReference type="CDD" id="cd06315">
    <property type="entry name" value="PBP1_ABC_sugar_binding-like"/>
    <property type="match status" value="1"/>
</dbReference>
<dbReference type="InterPro" id="IPR025997">
    <property type="entry name" value="SBP_2_dom"/>
</dbReference>
<organism evidence="6 7">
    <name type="scientific">Paraburkholderia edwinii</name>
    <dbReference type="NCBI Taxonomy" id="2861782"/>
    <lineage>
        <taxon>Bacteria</taxon>
        <taxon>Pseudomonadati</taxon>
        <taxon>Pseudomonadota</taxon>
        <taxon>Betaproteobacteria</taxon>
        <taxon>Burkholderiales</taxon>
        <taxon>Burkholderiaceae</taxon>
        <taxon>Paraburkholderia</taxon>
    </lineage>
</organism>
<feature type="domain" description="Periplasmic binding protein" evidence="5">
    <location>
        <begin position="111"/>
        <end position="363"/>
    </location>
</feature>
<dbReference type="PANTHER" id="PTHR46847">
    <property type="entry name" value="D-ALLOSE-BINDING PERIPLASMIC PROTEIN-RELATED"/>
    <property type="match status" value="1"/>
</dbReference>
<dbReference type="RefSeq" id="WP_219801679.1">
    <property type="nucleotide sequence ID" value="NZ_CP080096.1"/>
</dbReference>
<reference evidence="6 7" key="1">
    <citation type="submission" date="2021-07" db="EMBL/GenBank/DDBJ databases">
        <title>Paraburkholderia edwinii protects Aspergillus sp. from phenazines by acting as a toxin sponge.</title>
        <authorList>
            <person name="Dahlstrom K.M."/>
            <person name="Newman D.K."/>
        </authorList>
    </citation>
    <scope>NUCLEOTIDE SEQUENCE [LARGE SCALE GENOMIC DNA]</scope>
    <source>
        <strain evidence="6 7">Pe01</strain>
    </source>
</reference>
<dbReference type="InterPro" id="IPR028082">
    <property type="entry name" value="Peripla_BP_I"/>
</dbReference>
<feature type="signal peptide" evidence="4">
    <location>
        <begin position="1"/>
        <end position="47"/>
    </location>
</feature>
<evidence type="ECO:0000259" key="5">
    <source>
        <dbReference type="Pfam" id="PF13407"/>
    </source>
</evidence>
<feature type="chain" id="PRO_5046484748" evidence="4">
    <location>
        <begin position="48"/>
        <end position="417"/>
    </location>
</feature>
<accession>A0ABX8UTW8</accession>
<dbReference type="Gene3D" id="3.40.50.2300">
    <property type="match status" value="2"/>
</dbReference>
<dbReference type="Pfam" id="PF13407">
    <property type="entry name" value="Peripla_BP_4"/>
    <property type="match status" value="1"/>
</dbReference>
<evidence type="ECO:0000256" key="1">
    <source>
        <dbReference type="ARBA" id="ARBA00004196"/>
    </source>
</evidence>
<dbReference type="EMBL" id="CP080096">
    <property type="protein sequence ID" value="QYD72251.1"/>
    <property type="molecule type" value="Genomic_DNA"/>
</dbReference>
<evidence type="ECO:0000313" key="7">
    <source>
        <dbReference type="Proteomes" id="UP000826462"/>
    </source>
</evidence>
<evidence type="ECO:0000256" key="4">
    <source>
        <dbReference type="SAM" id="SignalP"/>
    </source>
</evidence>
<evidence type="ECO:0000256" key="2">
    <source>
        <dbReference type="ARBA" id="ARBA00007639"/>
    </source>
</evidence>
<comment type="similarity">
    <text evidence="2">Belongs to the bacterial solute-binding protein 2 family.</text>
</comment>
<dbReference type="Proteomes" id="UP000826462">
    <property type="component" value="Chromosome 2"/>
</dbReference>
<sequence length="417" mass="43988">MLSNINGARPYPVTGRNFSTRGGWRGSAMLTCAFLCGGLLAAGHAFAQTPTRATPYDAWPQPQIRKTISVDEAKAIVKERTQAQTEWKGPTSGPRASTKPLTIVYVSADQSYVSFVNWGRGVTEAAKALGWNAVVLNGQGTVTGTLSAMQQAVASKPAAIVTSADASALQGPIKQAVAQHIPVIGIHATAFPGPDPKLGLYNNISSNPAEIGETQAAYVIAESNGTAKALHFLDNSFAIARFKAEAATDPIKACSGCKFIDMVNIPIADQTRRIPAVISGIVANQGKGWWGTTCCDNFYPYVASALRASGVKPDEVHLVGSDGPPSAYDMIRKGEYEVATVPEPSTLFGYEAVDSIVRAMAGEPPSKFVQPTYLVTKENADAEGGKNNEFIPSNGFACHYQNIWRGTNTACGGKSGG</sequence>
<evidence type="ECO:0000313" key="6">
    <source>
        <dbReference type="EMBL" id="QYD72251.1"/>
    </source>
</evidence>
<name>A0ABX8UTW8_9BURK</name>
<protein>
    <submittedName>
        <fullName evidence="6">Substrate-binding domain-containing protein</fullName>
    </submittedName>
</protein>
<evidence type="ECO:0000256" key="3">
    <source>
        <dbReference type="ARBA" id="ARBA00022729"/>
    </source>
</evidence>
<dbReference type="PANTHER" id="PTHR46847:SF1">
    <property type="entry name" value="D-ALLOSE-BINDING PERIPLASMIC PROTEIN-RELATED"/>
    <property type="match status" value="1"/>
</dbReference>
<keyword evidence="7" id="KW-1185">Reference proteome</keyword>
<proteinExistence type="inferred from homology"/>
<comment type="subcellular location">
    <subcellularLocation>
        <location evidence="1">Cell envelope</location>
    </subcellularLocation>
</comment>
<keyword evidence="3 4" id="KW-0732">Signal</keyword>
<gene>
    <name evidence="6" type="ORF">KZJ38_35525</name>
</gene>
<dbReference type="SUPFAM" id="SSF53822">
    <property type="entry name" value="Periplasmic binding protein-like I"/>
    <property type="match status" value="1"/>
</dbReference>